<evidence type="ECO:0000256" key="8">
    <source>
        <dbReference type="ARBA" id="ARBA00049244"/>
    </source>
</evidence>
<evidence type="ECO:0000256" key="5">
    <source>
        <dbReference type="ARBA" id="ARBA00022932"/>
    </source>
</evidence>
<evidence type="ECO:0000256" key="9">
    <source>
        <dbReference type="SAM" id="Coils"/>
    </source>
</evidence>
<dbReference type="SUPFAM" id="SSF53098">
    <property type="entry name" value="Ribonuclease H-like"/>
    <property type="match status" value="1"/>
</dbReference>
<dbReference type="Pfam" id="PF03104">
    <property type="entry name" value="DNA_pol_B_exo1"/>
    <property type="match status" value="1"/>
</dbReference>
<dbReference type="InterPro" id="IPR036397">
    <property type="entry name" value="RNaseH_sf"/>
</dbReference>
<dbReference type="InterPro" id="IPR036844">
    <property type="entry name" value="Hint_dom_sf"/>
</dbReference>
<dbReference type="Pfam" id="PF00136">
    <property type="entry name" value="DNA_pol_B"/>
    <property type="match status" value="2"/>
</dbReference>
<dbReference type="PRINTS" id="PR00106">
    <property type="entry name" value="DNAPOLB"/>
</dbReference>
<sequence length="1522" mass="177784">MEIIGCPFDWYEEDTPDGLSHRINAFCHTKTSETILVRFEDFKPKIEVELPIEVNRKIIAWDKRKVDTVYKAICDKIGDRYNDGSLAPISHSGRLSPKLYYYDCKATPNIILHFDTRDALKKCTWLLKKPLFVRGIGSLVCTVWANDVTSLRQFLTVRRQHYGAYKDKFHPDVPLDEDIDPKGTFPAMYSGWFRGNAIKVQDKHKLSTLKNEYIVKWDEMYPIPKYESSGWQTYPMILSYDIEVYSGNHNSFPVKSFSKDVVYMISCTFQRLGDRSSRKRYLILMGDCDDIENSEVVMVKDEYLVCLAFTDLMKKHDPDVIMGYNTFIFDDSYLNARLEKLVKEWDYGGSRLKNVRPQFKSAGWSSKQSRTNILDYIHFPGRISFDMYRVVKKEQKLKMYKLDYVSKIFLNNKKGDVGYKEMFRIYKLQYDALNYHSHMVKEWVYKDNSKHLDPELYISSVRNSKSKLKPIYHKNIHENVIREVVKKYEEAKDEMTRVSAYCIQDAELVIDLFEYFNTWVGAVAMSNVVNVKIFDVYNRGQQMRGFSMLYDLLQQYGVIMDSAELSSDDKFQGAYVGNPIPGLYERVATLDFNSLYPSIIMAYNICYSTYMSPDEVSKMSKDELLDMCHEFEIDEDREEEYEEEEMNGEGQMVMTTKTRIVHIQRTHYFVKESHSGKPGFIPIIVKRLVDERKIIKGRIKALEKELKSATTTHERRNKVKLELAECDKVQLALKVAANSIYGLLGIKVGRLPCRPAAESVTKQGRELIYASNAYLETPRQYLKDSGDTNFYKAEIVYGDSVTSDTPILCRFFDKNKYKYITKYYKISSLPTQYTPELNIMNNNNNNNNNVNANNNNNNNNNIKHYSKPIDGFEVWSDRGFTRIKHIMKHKTNKNIYRIITRGGIIKVTEDHSLLDSDGNEISPKNVRVGDILLTKTLPCDTIPKLDHYTKIDILPEYYKNNIGFDVSKYSYIDIANLYYYLSGDSNISLVYEDNHLYFKFNIKNNYDMNRGEILSIELCTNEHIGEYVYDLETENHHFAAGVGELVVHNTDSTMFILPFVKNGKECIEWAKRMEREISALFPDPLYLEFEKAARMLCMAPKIYIMLKYDPSEKIKNKDEEWVDNPGYGEFYPTDHKDAYLIKGNKLARRDNCEWDRKFYRNISLDNIMELAPYQKVLDLIWEECVRFSGGETPISDLIITKGLGSNYKDDMFHMKVFSDHLKEIGQPAEPGERLEYVIVQDHKGRDKLGFKMRKPETYLSRMDPSNNDPNAPKEEIDRNYYLSNVCMNGIHQLFSVRFGDKLHILKKEVYNKKSTIIIKNLMKAGFGQILQPFWDYCKADAEKTVKMIGDYKDPDEYMKKIVRIVMKNRKVANDEHVHIYWKLTDGTIFGMSNVHKDEYGLTIESGHNAEVIPEEFVHLYNTKDFISLPDDLENVDIKILAKTTSVKAFEYNPMYKPSKRFKAALVKLRQTHLNSNDIFHPKYMNTPIKQFILALEQGRDKELVKKRGSKELVQKLYDDKYW</sequence>
<dbReference type="Gene3D" id="3.90.1600.10">
    <property type="entry name" value="Palm domain of DNA polymerase"/>
    <property type="match status" value="1"/>
</dbReference>
<dbReference type="GO" id="GO:0003677">
    <property type="term" value="F:DNA binding"/>
    <property type="evidence" value="ECO:0007669"/>
    <property type="project" value="UniProtKB-KW"/>
</dbReference>
<proteinExistence type="inferred from homology"/>
<feature type="coiled-coil region" evidence="9">
    <location>
        <begin position="685"/>
        <end position="712"/>
    </location>
</feature>
<dbReference type="InterPro" id="IPR006133">
    <property type="entry name" value="DNA-dir_DNA_pol_B_exonuc"/>
</dbReference>
<dbReference type="GO" id="GO:0000166">
    <property type="term" value="F:nucleotide binding"/>
    <property type="evidence" value="ECO:0007669"/>
    <property type="project" value="InterPro"/>
</dbReference>
<evidence type="ECO:0000256" key="4">
    <source>
        <dbReference type="ARBA" id="ARBA00022695"/>
    </source>
</evidence>
<evidence type="ECO:0000256" key="2">
    <source>
        <dbReference type="ARBA" id="ARBA00012417"/>
    </source>
</evidence>
<keyword evidence="3" id="KW-0808">Transferase</keyword>
<dbReference type="InterPro" id="IPR012337">
    <property type="entry name" value="RNaseH-like_sf"/>
</dbReference>
<evidence type="ECO:0000256" key="6">
    <source>
        <dbReference type="ARBA" id="ARBA00023109"/>
    </source>
</evidence>
<feature type="domain" description="Hint" evidence="10">
    <location>
        <begin position="798"/>
        <end position="936"/>
    </location>
</feature>
<keyword evidence="4" id="KW-0548">Nucleotidyltransferase</keyword>
<dbReference type="SUPFAM" id="SSF56672">
    <property type="entry name" value="DNA/RNA polymerases"/>
    <property type="match status" value="1"/>
</dbReference>
<dbReference type="PANTHER" id="PTHR10322">
    <property type="entry name" value="DNA POLYMERASE CATALYTIC SUBUNIT"/>
    <property type="match status" value="1"/>
</dbReference>
<dbReference type="GO" id="GO:0039693">
    <property type="term" value="P:viral DNA genome replication"/>
    <property type="evidence" value="ECO:0007669"/>
    <property type="project" value="UniProtKB-KW"/>
</dbReference>
<protein>
    <recommendedName>
        <fullName evidence="2">DNA-directed DNA polymerase</fullName>
        <ecNumber evidence="2">2.7.7.7</ecNumber>
    </recommendedName>
</protein>
<dbReference type="EMBL" id="MK500454">
    <property type="protein sequence ID" value="QBK90022.1"/>
    <property type="molecule type" value="Genomic_DNA"/>
</dbReference>
<keyword evidence="5" id="KW-0239">DNA-directed DNA polymerase</keyword>
<dbReference type="InterPro" id="IPR003587">
    <property type="entry name" value="Hint_dom_N"/>
</dbReference>
<dbReference type="Gene3D" id="1.10.132.60">
    <property type="entry name" value="DNA polymerase family B, C-terminal domain"/>
    <property type="match status" value="1"/>
</dbReference>
<dbReference type="InterPro" id="IPR043502">
    <property type="entry name" value="DNA/RNA_pol_sf"/>
</dbReference>
<dbReference type="InterPro" id="IPR042087">
    <property type="entry name" value="DNA_pol_B_thumb"/>
</dbReference>
<dbReference type="CDD" id="cd00081">
    <property type="entry name" value="Hint"/>
    <property type="match status" value="1"/>
</dbReference>
<dbReference type="SUPFAM" id="SSF51294">
    <property type="entry name" value="Hedgehog/intein (Hint) domain"/>
    <property type="match status" value="1"/>
</dbReference>
<dbReference type="InterPro" id="IPR050240">
    <property type="entry name" value="DNA_pol_type-B"/>
</dbReference>
<evidence type="ECO:0000313" key="11">
    <source>
        <dbReference type="EMBL" id="QBK90022.1"/>
    </source>
</evidence>
<gene>
    <name evidence="11" type="ORF">LCPAC101_03070</name>
</gene>
<dbReference type="GO" id="GO:0008296">
    <property type="term" value="F:3'-5'-DNA exonuclease activity"/>
    <property type="evidence" value="ECO:0007669"/>
    <property type="project" value="TreeGrafter"/>
</dbReference>
<comment type="catalytic activity">
    <reaction evidence="8">
        <text>DNA(n) + a 2'-deoxyribonucleoside 5'-triphosphate = DNA(n+1) + diphosphate</text>
        <dbReference type="Rhea" id="RHEA:22508"/>
        <dbReference type="Rhea" id="RHEA-COMP:17339"/>
        <dbReference type="Rhea" id="RHEA-COMP:17340"/>
        <dbReference type="ChEBI" id="CHEBI:33019"/>
        <dbReference type="ChEBI" id="CHEBI:61560"/>
        <dbReference type="ChEBI" id="CHEBI:173112"/>
        <dbReference type="EC" id="2.7.7.7"/>
    </reaction>
</comment>
<reference evidence="11" key="1">
    <citation type="journal article" date="2019" name="MBio">
        <title>Virus Genomes from Deep Sea Sediments Expand the Ocean Megavirome and Support Independent Origins of Viral Gigantism.</title>
        <authorList>
            <person name="Backstrom D."/>
            <person name="Yutin N."/>
            <person name="Jorgensen S.L."/>
            <person name="Dharamshi J."/>
            <person name="Homa F."/>
            <person name="Zaremba-Niedwiedzka K."/>
            <person name="Spang A."/>
            <person name="Wolf Y.I."/>
            <person name="Koonin E.V."/>
            <person name="Ettema T.J."/>
        </authorList>
    </citation>
    <scope>NUCLEOTIDE SEQUENCE</scope>
</reference>
<dbReference type="Gene3D" id="2.170.16.10">
    <property type="entry name" value="Hedgehog/Intein (Hint) domain"/>
    <property type="match status" value="1"/>
</dbReference>
<organism evidence="11">
    <name type="scientific">Pithovirus LCPAC101</name>
    <dbReference type="NCBI Taxonomy" id="2506586"/>
    <lineage>
        <taxon>Viruses</taxon>
        <taxon>Pithoviruses</taxon>
    </lineage>
</organism>
<evidence type="ECO:0000256" key="7">
    <source>
        <dbReference type="ARBA" id="ARBA00023125"/>
    </source>
</evidence>
<dbReference type="InterPro" id="IPR006172">
    <property type="entry name" value="DNA-dir_DNA_pol_B"/>
</dbReference>
<dbReference type="SMART" id="SM00306">
    <property type="entry name" value="HintN"/>
    <property type="match status" value="1"/>
</dbReference>
<dbReference type="InterPro" id="IPR023211">
    <property type="entry name" value="DNA_pol_palm_dom_sf"/>
</dbReference>
<accession>A0A481Z2N7</accession>
<dbReference type="PANTHER" id="PTHR10322:SF23">
    <property type="entry name" value="DNA POLYMERASE DELTA CATALYTIC SUBUNIT"/>
    <property type="match status" value="1"/>
</dbReference>
<dbReference type="InterPro" id="IPR006134">
    <property type="entry name" value="DNA-dir_DNA_pol_B_multi_dom"/>
</dbReference>
<keyword evidence="9" id="KW-0175">Coiled coil</keyword>
<comment type="similarity">
    <text evidence="1">Belongs to the DNA polymerase type-B family.</text>
</comment>
<dbReference type="GO" id="GO:0003887">
    <property type="term" value="F:DNA-directed DNA polymerase activity"/>
    <property type="evidence" value="ECO:0007669"/>
    <property type="project" value="UniProtKB-KW"/>
</dbReference>
<keyword evidence="6" id="KW-0235">DNA replication</keyword>
<keyword evidence="6" id="KW-1194">Viral DNA replication</keyword>
<dbReference type="GO" id="GO:0006297">
    <property type="term" value="P:nucleotide-excision repair, DNA gap filling"/>
    <property type="evidence" value="ECO:0007669"/>
    <property type="project" value="TreeGrafter"/>
</dbReference>
<dbReference type="EC" id="2.7.7.7" evidence="2"/>
<dbReference type="PROSITE" id="PS50818">
    <property type="entry name" value="INTEIN_C_TER"/>
    <property type="match status" value="1"/>
</dbReference>
<evidence type="ECO:0000259" key="10">
    <source>
        <dbReference type="SMART" id="SM00306"/>
    </source>
</evidence>
<dbReference type="GO" id="GO:0045004">
    <property type="term" value="P:DNA replication proofreading"/>
    <property type="evidence" value="ECO:0007669"/>
    <property type="project" value="TreeGrafter"/>
</dbReference>
<dbReference type="SMART" id="SM00486">
    <property type="entry name" value="POLBc"/>
    <property type="match status" value="1"/>
</dbReference>
<name>A0A481Z2N7_9VIRU</name>
<dbReference type="InterPro" id="IPR030934">
    <property type="entry name" value="Intein_C"/>
</dbReference>
<dbReference type="Gene3D" id="3.30.420.10">
    <property type="entry name" value="Ribonuclease H-like superfamily/Ribonuclease H"/>
    <property type="match status" value="2"/>
</dbReference>
<dbReference type="GO" id="GO:0006287">
    <property type="term" value="P:base-excision repair, gap-filling"/>
    <property type="evidence" value="ECO:0007669"/>
    <property type="project" value="TreeGrafter"/>
</dbReference>
<evidence type="ECO:0000256" key="3">
    <source>
        <dbReference type="ARBA" id="ARBA00022679"/>
    </source>
</evidence>
<dbReference type="Gene3D" id="1.10.287.690">
    <property type="entry name" value="Helix hairpin bin"/>
    <property type="match status" value="1"/>
</dbReference>
<evidence type="ECO:0000256" key="1">
    <source>
        <dbReference type="ARBA" id="ARBA00005755"/>
    </source>
</evidence>
<keyword evidence="7" id="KW-0238">DNA-binding</keyword>